<gene>
    <name evidence="3" type="ORF">RM590_00160</name>
</gene>
<dbReference type="SUPFAM" id="SSF47336">
    <property type="entry name" value="ACP-like"/>
    <property type="match status" value="1"/>
</dbReference>
<protein>
    <submittedName>
        <fullName evidence="3">Phosphopantetheine-binding protein</fullName>
    </submittedName>
</protein>
<dbReference type="Pfam" id="PF00550">
    <property type="entry name" value="PP-binding"/>
    <property type="match status" value="1"/>
</dbReference>
<feature type="domain" description="Carrier" evidence="2">
    <location>
        <begin position="72"/>
        <end position="113"/>
    </location>
</feature>
<evidence type="ECO:0000259" key="2">
    <source>
        <dbReference type="Pfam" id="PF00550"/>
    </source>
</evidence>
<dbReference type="Proteomes" id="UP001183246">
    <property type="component" value="Unassembled WGS sequence"/>
</dbReference>
<dbReference type="RefSeq" id="WP_311702811.1">
    <property type="nucleotide sequence ID" value="NZ_JAVREL010000001.1"/>
</dbReference>
<keyword evidence="4" id="KW-1185">Reference proteome</keyword>
<proteinExistence type="predicted"/>
<dbReference type="InterPro" id="IPR036736">
    <property type="entry name" value="ACP-like_sf"/>
</dbReference>
<evidence type="ECO:0000313" key="3">
    <source>
        <dbReference type="EMBL" id="MDT0341080.1"/>
    </source>
</evidence>
<feature type="region of interest" description="Disordered" evidence="1">
    <location>
        <begin position="1"/>
        <end position="67"/>
    </location>
</feature>
<evidence type="ECO:0000313" key="4">
    <source>
        <dbReference type="Proteomes" id="UP001183246"/>
    </source>
</evidence>
<name>A0ABU2MHU4_9ACTN</name>
<sequence length="123" mass="13178">MRDPPTQPGPGGRAAQGVAAAPHRRLRAAARAGPARPARGRLPPQIPGAGDFRAAHPGRTGRGIGSFNSRGGFDSLALLELLTWLEEEFEVEFEDDQISFENFDSVEKMVDFVLTHGPSGDQS</sequence>
<feature type="compositionally biased region" description="Low complexity" evidence="1">
    <location>
        <begin position="29"/>
        <end position="43"/>
    </location>
</feature>
<comment type="caution">
    <text evidence="3">The sequence shown here is derived from an EMBL/GenBank/DDBJ whole genome shotgun (WGS) entry which is preliminary data.</text>
</comment>
<dbReference type="InterPro" id="IPR009081">
    <property type="entry name" value="PP-bd_ACP"/>
</dbReference>
<evidence type="ECO:0000256" key="1">
    <source>
        <dbReference type="SAM" id="MobiDB-lite"/>
    </source>
</evidence>
<accession>A0ABU2MHU4</accession>
<dbReference type="EMBL" id="JAVREL010000001">
    <property type="protein sequence ID" value="MDT0341080.1"/>
    <property type="molecule type" value="Genomic_DNA"/>
</dbReference>
<dbReference type="Gene3D" id="1.10.1200.10">
    <property type="entry name" value="ACP-like"/>
    <property type="match status" value="1"/>
</dbReference>
<organism evidence="3 4">
    <name type="scientific">Streptomyces litchfieldiae</name>
    <dbReference type="NCBI Taxonomy" id="3075543"/>
    <lineage>
        <taxon>Bacteria</taxon>
        <taxon>Bacillati</taxon>
        <taxon>Actinomycetota</taxon>
        <taxon>Actinomycetes</taxon>
        <taxon>Kitasatosporales</taxon>
        <taxon>Streptomycetaceae</taxon>
        <taxon>Streptomyces</taxon>
    </lineage>
</organism>
<reference evidence="4" key="1">
    <citation type="submission" date="2023-07" db="EMBL/GenBank/DDBJ databases">
        <title>30 novel species of actinomycetes from the DSMZ collection.</title>
        <authorList>
            <person name="Nouioui I."/>
        </authorList>
    </citation>
    <scope>NUCLEOTIDE SEQUENCE [LARGE SCALE GENOMIC DNA]</scope>
    <source>
        <strain evidence="4">DSM 44938</strain>
    </source>
</reference>